<dbReference type="CDD" id="cd09917">
    <property type="entry name" value="F-box_SF"/>
    <property type="match status" value="1"/>
</dbReference>
<dbReference type="SUPFAM" id="SSF48403">
    <property type="entry name" value="Ankyrin repeat"/>
    <property type="match status" value="1"/>
</dbReference>
<organism evidence="4 5">
    <name type="scientific">Pyronema omphalodes (strain CBS 100304)</name>
    <name type="common">Pyronema confluens</name>
    <dbReference type="NCBI Taxonomy" id="1076935"/>
    <lineage>
        <taxon>Eukaryota</taxon>
        <taxon>Fungi</taxon>
        <taxon>Dikarya</taxon>
        <taxon>Ascomycota</taxon>
        <taxon>Pezizomycotina</taxon>
        <taxon>Pezizomycetes</taxon>
        <taxon>Pezizales</taxon>
        <taxon>Pyronemataceae</taxon>
        <taxon>Pyronema</taxon>
    </lineage>
</organism>
<gene>
    <name evidence="4" type="ORF">PCON_01786</name>
</gene>
<proteinExistence type="predicted"/>
<dbReference type="eggNOG" id="KOG4177">
    <property type="taxonomic scope" value="Eukaryota"/>
</dbReference>
<dbReference type="InterPro" id="IPR002110">
    <property type="entry name" value="Ankyrin_rpt"/>
</dbReference>
<dbReference type="AlphaFoldDB" id="U4KUB8"/>
<dbReference type="Pfam" id="PF12796">
    <property type="entry name" value="Ank_2"/>
    <property type="match status" value="1"/>
</dbReference>
<dbReference type="Pfam" id="PF13637">
    <property type="entry name" value="Ank_4"/>
    <property type="match status" value="1"/>
</dbReference>
<name>U4KUB8_PYROM</name>
<keyword evidence="5" id="KW-1185">Reference proteome</keyword>
<dbReference type="STRING" id="1076935.U4KUB8"/>
<evidence type="ECO:0000256" key="2">
    <source>
        <dbReference type="ARBA" id="ARBA00023043"/>
    </source>
</evidence>
<accession>U4KUB8</accession>
<dbReference type="OrthoDB" id="426293at2759"/>
<dbReference type="EMBL" id="HF935197">
    <property type="protein sequence ID" value="CCX04296.1"/>
    <property type="molecule type" value="Genomic_DNA"/>
</dbReference>
<keyword evidence="1" id="KW-0677">Repeat</keyword>
<evidence type="ECO:0000256" key="3">
    <source>
        <dbReference type="PROSITE-ProRule" id="PRU00023"/>
    </source>
</evidence>
<feature type="repeat" description="ANK" evidence="3">
    <location>
        <begin position="133"/>
        <end position="171"/>
    </location>
</feature>
<dbReference type="PANTHER" id="PTHR24198:SF165">
    <property type="entry name" value="ANKYRIN REPEAT-CONTAINING PROTEIN-RELATED"/>
    <property type="match status" value="1"/>
</dbReference>
<feature type="repeat" description="ANK" evidence="3">
    <location>
        <begin position="172"/>
        <end position="204"/>
    </location>
</feature>
<dbReference type="PANTHER" id="PTHR24198">
    <property type="entry name" value="ANKYRIN REPEAT AND PROTEIN KINASE DOMAIN-CONTAINING PROTEIN"/>
    <property type="match status" value="1"/>
</dbReference>
<dbReference type="InterPro" id="IPR036770">
    <property type="entry name" value="Ankyrin_rpt-contain_sf"/>
</dbReference>
<evidence type="ECO:0000256" key="1">
    <source>
        <dbReference type="ARBA" id="ARBA00022737"/>
    </source>
</evidence>
<dbReference type="PROSITE" id="PS50297">
    <property type="entry name" value="ANK_REP_REGION"/>
    <property type="match status" value="1"/>
</dbReference>
<sequence>MSFDKLPPEILFEITKDTQIPVLATLCATCHRFRDIFEPMLYAQGAKLASSLVDHSCNPAAWAIDNVQPTTLKKLLASGLSPNMQVVGPRHGWSSASLLHLSVESPKLRHSANTSITKLLLDHGARVDIKDGSCATPLHWAAFYGGLGEPETAPWMHLLLNYGADVNAEDRAGFTPLHTATMARNTLGVQILVYHKANKEVTNMWGHTPMLMATKSKYAAGKKILHEAGAISAGIEEDSNLTPTPTPASRRTRRYCVVS</sequence>
<evidence type="ECO:0000313" key="5">
    <source>
        <dbReference type="Proteomes" id="UP000018144"/>
    </source>
</evidence>
<dbReference type="Proteomes" id="UP000018144">
    <property type="component" value="Unassembled WGS sequence"/>
</dbReference>
<feature type="repeat" description="ANK" evidence="3">
    <location>
        <begin position="94"/>
        <end position="132"/>
    </location>
</feature>
<dbReference type="PROSITE" id="PS50088">
    <property type="entry name" value="ANK_REPEAT"/>
    <property type="match status" value="3"/>
</dbReference>
<keyword evidence="2 3" id="KW-0040">ANK repeat</keyword>
<protein>
    <submittedName>
        <fullName evidence="4">Similar to Ankyrin repeat, PH and SEC7 domain containing protein secG acc. no. Q54KA7</fullName>
    </submittedName>
</protein>
<dbReference type="Gene3D" id="1.25.40.20">
    <property type="entry name" value="Ankyrin repeat-containing domain"/>
    <property type="match status" value="1"/>
</dbReference>
<reference evidence="4 5" key="1">
    <citation type="journal article" date="2013" name="PLoS Genet.">
        <title>The genome and development-dependent transcriptomes of Pyronema confluens: a window into fungal evolution.</title>
        <authorList>
            <person name="Traeger S."/>
            <person name="Altegoer F."/>
            <person name="Freitag M."/>
            <person name="Gabaldon T."/>
            <person name="Kempken F."/>
            <person name="Kumar A."/>
            <person name="Marcet-Houben M."/>
            <person name="Poggeler S."/>
            <person name="Stajich J.E."/>
            <person name="Nowrousian M."/>
        </authorList>
    </citation>
    <scope>NUCLEOTIDE SEQUENCE [LARGE SCALE GENOMIC DNA]</scope>
    <source>
        <strain evidence="5">CBS 100304</strain>
        <tissue evidence="4">Vegetative mycelium</tissue>
    </source>
</reference>
<evidence type="ECO:0000313" key="4">
    <source>
        <dbReference type="EMBL" id="CCX04296.1"/>
    </source>
</evidence>
<dbReference type="SMART" id="SM00248">
    <property type="entry name" value="ANK"/>
    <property type="match status" value="4"/>
</dbReference>